<comment type="caution">
    <text evidence="14">The sequence shown here is derived from an EMBL/GenBank/DDBJ whole genome shotgun (WGS) entry which is preliminary data.</text>
</comment>
<feature type="domain" description="SAP" evidence="12">
    <location>
        <begin position="10"/>
        <end position="44"/>
    </location>
</feature>
<feature type="region of interest" description="Disordered" evidence="11">
    <location>
        <begin position="987"/>
        <end position="1027"/>
    </location>
</feature>
<evidence type="ECO:0000256" key="8">
    <source>
        <dbReference type="ARBA" id="ARBA00022833"/>
    </source>
</evidence>
<dbReference type="AlphaFoldDB" id="A0A250WTZ8"/>
<dbReference type="PANTHER" id="PTHR10782:SF4">
    <property type="entry name" value="TONALLI, ISOFORM E"/>
    <property type="match status" value="1"/>
</dbReference>
<feature type="compositionally biased region" description="Low complexity" evidence="11">
    <location>
        <begin position="628"/>
        <end position="641"/>
    </location>
</feature>
<feature type="compositionally biased region" description="Polar residues" evidence="11">
    <location>
        <begin position="988"/>
        <end position="1007"/>
    </location>
</feature>
<evidence type="ECO:0000256" key="7">
    <source>
        <dbReference type="ARBA" id="ARBA00022786"/>
    </source>
</evidence>
<organism evidence="14 15">
    <name type="scientific">Chlamydomonas eustigma</name>
    <dbReference type="NCBI Taxonomy" id="1157962"/>
    <lineage>
        <taxon>Eukaryota</taxon>
        <taxon>Viridiplantae</taxon>
        <taxon>Chlorophyta</taxon>
        <taxon>core chlorophytes</taxon>
        <taxon>Chlorophyceae</taxon>
        <taxon>CS clade</taxon>
        <taxon>Chlamydomonadales</taxon>
        <taxon>Chlamydomonadaceae</taxon>
        <taxon>Chlamydomonas</taxon>
    </lineage>
</organism>
<dbReference type="InterPro" id="IPR013083">
    <property type="entry name" value="Znf_RING/FYVE/PHD"/>
</dbReference>
<evidence type="ECO:0000256" key="6">
    <source>
        <dbReference type="ARBA" id="ARBA00022771"/>
    </source>
</evidence>
<evidence type="ECO:0000259" key="12">
    <source>
        <dbReference type="PROSITE" id="PS50800"/>
    </source>
</evidence>
<keyword evidence="7" id="KW-0833">Ubl conjugation pathway</keyword>
<feature type="domain" description="SP-RING-type" evidence="13">
    <location>
        <begin position="381"/>
        <end position="462"/>
    </location>
</feature>
<keyword evidence="4" id="KW-0808">Transferase</keyword>
<feature type="compositionally biased region" description="Polar residues" evidence="11">
    <location>
        <begin position="92"/>
        <end position="107"/>
    </location>
</feature>
<gene>
    <name evidence="14" type="ORF">CEUSTIGMA_g1480.t1</name>
</gene>
<dbReference type="SUPFAM" id="SSF57903">
    <property type="entry name" value="FYVE/PHD zinc finger"/>
    <property type="match status" value="1"/>
</dbReference>
<feature type="compositionally biased region" description="Polar residues" evidence="11">
    <location>
        <begin position="1013"/>
        <end position="1024"/>
    </location>
</feature>
<dbReference type="UniPathway" id="UPA00886"/>
<dbReference type="SMART" id="SM00249">
    <property type="entry name" value="PHD"/>
    <property type="match status" value="1"/>
</dbReference>
<evidence type="ECO:0008006" key="16">
    <source>
        <dbReference type="Google" id="ProtNLM"/>
    </source>
</evidence>
<dbReference type="OrthoDB" id="28127at2759"/>
<feature type="compositionally biased region" description="Basic and acidic residues" evidence="11">
    <location>
        <begin position="603"/>
        <end position="613"/>
    </location>
</feature>
<dbReference type="GO" id="GO:0061665">
    <property type="term" value="F:SUMO ligase activity"/>
    <property type="evidence" value="ECO:0007669"/>
    <property type="project" value="TreeGrafter"/>
</dbReference>
<dbReference type="GO" id="GO:0005634">
    <property type="term" value="C:nucleus"/>
    <property type="evidence" value="ECO:0007669"/>
    <property type="project" value="UniProtKB-SubCell"/>
</dbReference>
<feature type="region of interest" description="Disordered" evidence="11">
    <location>
        <begin position="542"/>
        <end position="572"/>
    </location>
</feature>
<evidence type="ECO:0000256" key="5">
    <source>
        <dbReference type="ARBA" id="ARBA00022723"/>
    </source>
</evidence>
<dbReference type="InterPro" id="IPR001965">
    <property type="entry name" value="Znf_PHD"/>
</dbReference>
<dbReference type="PROSITE" id="PS51044">
    <property type="entry name" value="ZF_SP_RING"/>
    <property type="match status" value="1"/>
</dbReference>
<dbReference type="InterPro" id="IPR011011">
    <property type="entry name" value="Znf_FYVE_PHD"/>
</dbReference>
<dbReference type="GO" id="GO:0000785">
    <property type="term" value="C:chromatin"/>
    <property type="evidence" value="ECO:0007669"/>
    <property type="project" value="TreeGrafter"/>
</dbReference>
<dbReference type="Gene3D" id="3.30.40.10">
    <property type="entry name" value="Zinc/RING finger domain, C3HC4 (zinc finger)"/>
    <property type="match status" value="2"/>
</dbReference>
<name>A0A250WTZ8_9CHLO</name>
<evidence type="ECO:0000313" key="14">
    <source>
        <dbReference type="EMBL" id="GAX74030.1"/>
    </source>
</evidence>
<keyword evidence="5" id="KW-0479">Metal-binding</keyword>
<dbReference type="InterPro" id="IPR036361">
    <property type="entry name" value="SAP_dom_sf"/>
</dbReference>
<comment type="subcellular location">
    <subcellularLocation>
        <location evidence="1">Nucleus</location>
    </subcellularLocation>
</comment>
<sequence>MSIDRTQSRIAAFRVPELQECLERLGLKKTGRKAELQARLIALFSDSEALVSAGHVLKDQGRIDQCKRIVEDVYNKMTGMTGKLDGAPPKPSTTETQVQHQSSSIRSELNDRRQHSEAGPGPSSIHLKLQASTAAVAVAAQVVARSAARINTTIRCLCGSALGSRPGPTLKCQGETCGIWQHQLCIYQQPEAVDKKLLQDFYCESCRSSRADPFWDVVSHEVVPMATLKKTQKQVLVGTQYLSGQSLERYFFLQSSQMDQLKRRPQEYRLQVVCLQLDDPVKFRWHWPLLADLRVNDKQYRVYSRSSSTKLGTNQRDEAANIGIMCTTGRGKISLTCGDNRAFVMGVQFARRRSLEDVKGMMLSPLSLSDAVQEVKNQFGEDDDVVAVNTVMSLKDPLSGARIKTPARFKEKHGLVSFDLDAFLTMAERTRKWQCPHSMINSSVYSLQVDTFTKAILDSLEAYTDIMEVEISPEAKWRPAGSSGPFQDAGQPFDKLLHTCASCREGTNGGDTSEHAASTELSNGVKVKTEAGFAINLNSHGANIGRSVGGGKPSASSDSDSEEDEMEELRQAARAVQAAADAAKRKRSTLHTEVIEIEDSDDDKARGGDEPSAKRLRQGTVTCDPNIASTTSGAGAPSSAAFHLHPPPPQAATGAAGMYGNHQHSAPPVQPVSGTRPGLAGSNLPPSNGGPAPSAAPPASGASRPGGTGLRFTIKNPMLRKVSESRHQALQSLAQATGHRPVDNPGRNPAAPAIVNGVPGPLPDSRSYSHLDSKAAWTHSHTASHTRHQPSSQPSLTADIQTSPPPSSLNPFASSIATNSRQLGNTMTPNTGAWMSSDTITSQMMPRSHSFPGVFTMPLHPVIPRNTLGSAVPSAVPSTLQPLHSFQHASSRPSFQSSIGIPPSTNGPSSVPQMSPANSTALESAQGTSTLDPFLDLRAPHLSQQQATHPNPIALTTMLATAEPKHSSSHSHYSASMPLSHQLPLASGVSTSKQQQGGPLNGSNTVQKPLDNQAATGGASSTCVDSAAGRMEPTTTACVNYLEGAGPLNGRTADSFSMVEAPNGCSQYDPLPADHADDCIEILESD</sequence>
<dbReference type="InterPro" id="IPR004181">
    <property type="entry name" value="Znf_MIZ"/>
</dbReference>
<keyword evidence="15" id="KW-1185">Reference proteome</keyword>
<feature type="compositionally biased region" description="Low complexity" evidence="11">
    <location>
        <begin position="680"/>
        <end position="703"/>
    </location>
</feature>
<dbReference type="InterPro" id="IPR003034">
    <property type="entry name" value="SAP_dom"/>
</dbReference>
<evidence type="ECO:0000313" key="15">
    <source>
        <dbReference type="Proteomes" id="UP000232323"/>
    </source>
</evidence>
<dbReference type="GO" id="GO:0016925">
    <property type="term" value="P:protein sumoylation"/>
    <property type="evidence" value="ECO:0007669"/>
    <property type="project" value="UniProtKB-UniPathway"/>
</dbReference>
<dbReference type="Proteomes" id="UP000232323">
    <property type="component" value="Unassembled WGS sequence"/>
</dbReference>
<dbReference type="GO" id="GO:0008270">
    <property type="term" value="F:zinc ion binding"/>
    <property type="evidence" value="ECO:0007669"/>
    <property type="project" value="UniProtKB-KW"/>
</dbReference>
<dbReference type="SUPFAM" id="SSF68906">
    <property type="entry name" value="SAP domain"/>
    <property type="match status" value="1"/>
</dbReference>
<evidence type="ECO:0000256" key="10">
    <source>
        <dbReference type="PROSITE-ProRule" id="PRU00452"/>
    </source>
</evidence>
<feature type="compositionally biased region" description="Polar residues" evidence="11">
    <location>
        <begin position="789"/>
        <end position="802"/>
    </location>
</feature>
<evidence type="ECO:0000256" key="1">
    <source>
        <dbReference type="ARBA" id="ARBA00004123"/>
    </source>
</evidence>
<feature type="region of interest" description="Disordered" evidence="11">
    <location>
        <begin position="596"/>
        <end position="814"/>
    </location>
</feature>
<dbReference type="Pfam" id="PF02037">
    <property type="entry name" value="SAP"/>
    <property type="match status" value="1"/>
</dbReference>
<evidence type="ECO:0000256" key="3">
    <source>
        <dbReference type="ARBA" id="ARBA00005383"/>
    </source>
</evidence>
<protein>
    <recommendedName>
        <fullName evidence="16">SAP domain-containing protein</fullName>
    </recommendedName>
</protein>
<evidence type="ECO:0000256" key="11">
    <source>
        <dbReference type="SAM" id="MobiDB-lite"/>
    </source>
</evidence>
<evidence type="ECO:0000259" key="13">
    <source>
        <dbReference type="PROSITE" id="PS51044"/>
    </source>
</evidence>
<comment type="pathway">
    <text evidence="2">Protein modification; protein sumoylation.</text>
</comment>
<proteinExistence type="inferred from homology"/>
<dbReference type="PANTHER" id="PTHR10782">
    <property type="entry name" value="ZINC FINGER MIZ DOMAIN-CONTAINING PROTEIN"/>
    <property type="match status" value="1"/>
</dbReference>
<accession>A0A250WTZ8</accession>
<evidence type="ECO:0000256" key="9">
    <source>
        <dbReference type="ARBA" id="ARBA00023242"/>
    </source>
</evidence>
<dbReference type="EMBL" id="BEGY01000005">
    <property type="protein sequence ID" value="GAX74030.1"/>
    <property type="molecule type" value="Genomic_DNA"/>
</dbReference>
<feature type="region of interest" description="Disordered" evidence="11">
    <location>
        <begin position="80"/>
        <end position="125"/>
    </location>
</feature>
<dbReference type="InterPro" id="IPR019786">
    <property type="entry name" value="Zinc_finger_PHD-type_CS"/>
</dbReference>
<dbReference type="PROSITE" id="PS50800">
    <property type="entry name" value="SAP"/>
    <property type="match status" value="1"/>
</dbReference>
<dbReference type="Gene3D" id="1.10.720.30">
    <property type="entry name" value="SAP domain"/>
    <property type="match status" value="1"/>
</dbReference>
<keyword evidence="8" id="KW-0862">Zinc</keyword>
<comment type="similarity">
    <text evidence="3">Belongs to the PIAS family.</text>
</comment>
<keyword evidence="6 10" id="KW-0863">Zinc-finger</keyword>
<evidence type="ECO:0000256" key="2">
    <source>
        <dbReference type="ARBA" id="ARBA00004718"/>
    </source>
</evidence>
<dbReference type="PROSITE" id="PS01359">
    <property type="entry name" value="ZF_PHD_1"/>
    <property type="match status" value="1"/>
</dbReference>
<dbReference type="STRING" id="1157962.A0A250WTZ8"/>
<feature type="region of interest" description="Disordered" evidence="11">
    <location>
        <begin position="884"/>
        <end position="926"/>
    </location>
</feature>
<reference evidence="14 15" key="1">
    <citation type="submission" date="2017-08" db="EMBL/GenBank/DDBJ databases">
        <title>Acidophilic green algal genome provides insights into adaptation to an acidic environment.</title>
        <authorList>
            <person name="Hirooka S."/>
            <person name="Hirose Y."/>
            <person name="Kanesaki Y."/>
            <person name="Higuchi S."/>
            <person name="Fujiwara T."/>
            <person name="Onuma R."/>
            <person name="Era A."/>
            <person name="Ohbayashi R."/>
            <person name="Uzuka A."/>
            <person name="Nozaki H."/>
            <person name="Yoshikawa H."/>
            <person name="Miyagishima S.Y."/>
        </authorList>
    </citation>
    <scope>NUCLEOTIDE SEQUENCE [LARGE SCALE GENOMIC DNA]</scope>
    <source>
        <strain evidence="14 15">NIES-2499</strain>
    </source>
</reference>
<dbReference type="SMART" id="SM00513">
    <property type="entry name" value="SAP"/>
    <property type="match status" value="1"/>
</dbReference>
<keyword evidence="9" id="KW-0539">Nucleus</keyword>
<evidence type="ECO:0000256" key="4">
    <source>
        <dbReference type="ARBA" id="ARBA00022679"/>
    </source>
</evidence>